<keyword evidence="2" id="KW-0396">Initiation factor</keyword>
<sequence>MAGSGGGRRGRGFGRAWRGAIRSRAVRGPLAGVPRRPWRSGLSSARRAPNNPDTAGNRYEGTRPTLEIRPGGAAGISDDASRDRHNERRNVIGQGHSWDDRSGRPEAPFRMPPPPGGRTAARRGHGEPGPRCAPGVRGDGPRPAGGRGAPNAGVGCSGAVRCTN</sequence>
<protein>
    <submittedName>
        <fullName evidence="2">Translation initiation factor IF-2</fullName>
    </submittedName>
</protein>
<reference evidence="2 3" key="1">
    <citation type="submission" date="2020-05" db="EMBL/GenBank/DDBJ databases">
        <title>Actinomadura verrucosospora NRRL-B18236 (PFL_A860) Genome sequencing and assembly.</title>
        <authorList>
            <person name="Samborskyy M."/>
        </authorList>
    </citation>
    <scope>NUCLEOTIDE SEQUENCE [LARGE SCALE GENOMIC DNA]</scope>
    <source>
        <strain evidence="2 3">NRRL:B18236</strain>
    </source>
</reference>
<accession>A0A7D3ZNM5</accession>
<dbReference type="GO" id="GO:0003743">
    <property type="term" value="F:translation initiation factor activity"/>
    <property type="evidence" value="ECO:0007669"/>
    <property type="project" value="UniProtKB-KW"/>
</dbReference>
<organism evidence="2 3">
    <name type="scientific">Actinomadura verrucosospora</name>
    <dbReference type="NCBI Taxonomy" id="46165"/>
    <lineage>
        <taxon>Bacteria</taxon>
        <taxon>Bacillati</taxon>
        <taxon>Actinomycetota</taxon>
        <taxon>Actinomycetes</taxon>
        <taxon>Streptosporangiales</taxon>
        <taxon>Thermomonosporaceae</taxon>
        <taxon>Actinomadura</taxon>
    </lineage>
</organism>
<gene>
    <name evidence="2" type="ORF">ACTIVE_5046</name>
</gene>
<evidence type="ECO:0000313" key="2">
    <source>
        <dbReference type="EMBL" id="QKG23403.1"/>
    </source>
</evidence>
<dbReference type="Proteomes" id="UP000501240">
    <property type="component" value="Chromosome"/>
</dbReference>
<feature type="compositionally biased region" description="Low complexity" evidence="1">
    <location>
        <begin position="133"/>
        <end position="142"/>
    </location>
</feature>
<feature type="region of interest" description="Disordered" evidence="1">
    <location>
        <begin position="1"/>
        <end position="164"/>
    </location>
</feature>
<feature type="compositionally biased region" description="Basic and acidic residues" evidence="1">
    <location>
        <begin position="79"/>
        <end position="90"/>
    </location>
</feature>
<keyword evidence="3" id="KW-1185">Reference proteome</keyword>
<evidence type="ECO:0000256" key="1">
    <source>
        <dbReference type="SAM" id="MobiDB-lite"/>
    </source>
</evidence>
<keyword evidence="2" id="KW-0648">Protein biosynthesis</keyword>
<name>A0A7D3ZNM5_ACTVE</name>
<evidence type="ECO:0000313" key="3">
    <source>
        <dbReference type="Proteomes" id="UP000501240"/>
    </source>
</evidence>
<proteinExistence type="predicted"/>
<dbReference type="EMBL" id="CP053892">
    <property type="protein sequence ID" value="QKG23403.1"/>
    <property type="molecule type" value="Genomic_DNA"/>
</dbReference>
<dbReference type="AlphaFoldDB" id="A0A7D3ZNM5"/>